<evidence type="ECO:0000313" key="2">
    <source>
        <dbReference type="EMBL" id="CAG8721716.1"/>
    </source>
</evidence>
<dbReference type="SMART" id="SM00671">
    <property type="entry name" value="SEL1"/>
    <property type="match status" value="2"/>
</dbReference>
<dbReference type="SUPFAM" id="SSF81901">
    <property type="entry name" value="HCP-like"/>
    <property type="match status" value="1"/>
</dbReference>
<comment type="caution">
    <text evidence="2">The sequence shown here is derived from an EMBL/GenBank/DDBJ whole genome shotgun (WGS) entry which is preliminary data.</text>
</comment>
<dbReference type="PANTHER" id="PTHR45756:SF1">
    <property type="entry name" value="PROTEIN KINASE DOMAIN CONTAINING PROTEIN"/>
    <property type="match status" value="1"/>
</dbReference>
<name>A0ABN7V4Q3_GIGMA</name>
<organism evidence="2 3">
    <name type="scientific">Gigaspora margarita</name>
    <dbReference type="NCBI Taxonomy" id="4874"/>
    <lineage>
        <taxon>Eukaryota</taxon>
        <taxon>Fungi</taxon>
        <taxon>Fungi incertae sedis</taxon>
        <taxon>Mucoromycota</taxon>
        <taxon>Glomeromycotina</taxon>
        <taxon>Glomeromycetes</taxon>
        <taxon>Diversisporales</taxon>
        <taxon>Gigasporaceae</taxon>
        <taxon>Gigaspora</taxon>
    </lineage>
</organism>
<sequence length="697" mass="81070">MSFQEQNDQNQEDTNSKLSTFMDNVKDCRKGVAYVVGKGVDIVSPYIPLFDIATKLIKEIIDVYDATQYNKNTCERLVERVIDAQGAIEKLRRTKKFNKEKSGDQNFYNTFQRFTIILEKIKGFEEELSKMGNFRKKLEAVLIKETFISLTDEFDTTMRDLNFSVLVDNEAQRKKDLESLGEDIEEMKKACMQNKGTPNSILIYTQDIVIDKIEKVEQEVQVMKSLSSDKTIFKPTNIEPNQLHICDQSDERIKRTYKHIDVECKYINLSEDVEIRTYLAILGKLGICPYILKFYGLSKIEENDVQVLGWAELKSLKDFYDKHDIGWETKVSLTRDICRGIAFLNSMNVYHHDIRCENIMLTKFYEPKIANFDVAREFNEKSKEIPDLKVLRWMAPEKMEGKSYNTKCEIFSFGMMLWELSFEKYPYSEYGNNNDDLNKIRKHITSGKREKLIFGRAKDQKEKEIQQTLADIIRSAWLHDPSQRINLGTLLIKLEESSKKYVKPGSLPQIFPDKKLDLDGEKYSEDLENFEEGFDDCFVINYNIKTIMPLNEGIKIHKQIKNESIETTINEKRMQAWECFVDNAEIGNSLAKYWKGYYLWEGYVQENKKEAVRLFKEAADDGVSGAQFRYAFSIITNREKISQTEIQEFLTLYNLGNIYVNGQLDVEINHDLGISKLKLAAAYGNNDAKSLLNKLGY</sequence>
<dbReference type="PROSITE" id="PS00109">
    <property type="entry name" value="PROTEIN_KINASE_TYR"/>
    <property type="match status" value="1"/>
</dbReference>
<dbReference type="InterPro" id="IPR011009">
    <property type="entry name" value="Kinase-like_dom_sf"/>
</dbReference>
<dbReference type="PROSITE" id="PS50011">
    <property type="entry name" value="PROTEIN_KINASE_DOM"/>
    <property type="match status" value="1"/>
</dbReference>
<reference evidence="2 3" key="1">
    <citation type="submission" date="2021-06" db="EMBL/GenBank/DDBJ databases">
        <authorList>
            <person name="Kallberg Y."/>
            <person name="Tangrot J."/>
            <person name="Rosling A."/>
        </authorList>
    </citation>
    <scope>NUCLEOTIDE SEQUENCE [LARGE SCALE GENOMIC DNA]</scope>
    <source>
        <strain evidence="2 3">120-4 pot B 10/14</strain>
    </source>
</reference>
<dbReference type="SUPFAM" id="SSF56112">
    <property type="entry name" value="Protein kinase-like (PK-like)"/>
    <property type="match status" value="1"/>
</dbReference>
<evidence type="ECO:0000313" key="3">
    <source>
        <dbReference type="Proteomes" id="UP000789901"/>
    </source>
</evidence>
<dbReference type="PANTHER" id="PTHR45756">
    <property type="entry name" value="PALMITOYLTRANSFERASE"/>
    <property type="match status" value="1"/>
</dbReference>
<evidence type="ECO:0000259" key="1">
    <source>
        <dbReference type="PROSITE" id="PS50011"/>
    </source>
</evidence>
<dbReference type="Gene3D" id="1.10.510.10">
    <property type="entry name" value="Transferase(Phosphotransferase) domain 1"/>
    <property type="match status" value="1"/>
</dbReference>
<accession>A0ABN7V4Q3</accession>
<protein>
    <submittedName>
        <fullName evidence="2">35392_t:CDS:1</fullName>
    </submittedName>
</protein>
<dbReference type="Pfam" id="PF07714">
    <property type="entry name" value="PK_Tyr_Ser-Thr"/>
    <property type="match status" value="1"/>
</dbReference>
<proteinExistence type="predicted"/>
<dbReference type="EMBL" id="CAJVQB010008663">
    <property type="protein sequence ID" value="CAG8721716.1"/>
    <property type="molecule type" value="Genomic_DNA"/>
</dbReference>
<dbReference type="CDD" id="cd21037">
    <property type="entry name" value="MLKL_NTD"/>
    <property type="match status" value="1"/>
</dbReference>
<keyword evidence="3" id="KW-1185">Reference proteome</keyword>
<dbReference type="InterPro" id="IPR008266">
    <property type="entry name" value="Tyr_kinase_AS"/>
</dbReference>
<feature type="domain" description="Protein kinase" evidence="1">
    <location>
        <begin position="187"/>
        <end position="502"/>
    </location>
</feature>
<dbReference type="InterPro" id="IPR001245">
    <property type="entry name" value="Ser-Thr/Tyr_kinase_cat_dom"/>
</dbReference>
<dbReference type="Proteomes" id="UP000789901">
    <property type="component" value="Unassembled WGS sequence"/>
</dbReference>
<gene>
    <name evidence="2" type="ORF">GMARGA_LOCUS13580</name>
</gene>
<dbReference type="InterPro" id="IPR059179">
    <property type="entry name" value="MLKL-like_MCAfunc"/>
</dbReference>
<dbReference type="InterPro" id="IPR036537">
    <property type="entry name" value="Adaptor_Cbl_N_dom_sf"/>
</dbReference>
<dbReference type="Gene3D" id="1.25.40.10">
    <property type="entry name" value="Tetratricopeptide repeat domain"/>
    <property type="match status" value="1"/>
</dbReference>
<dbReference type="InterPro" id="IPR053215">
    <property type="entry name" value="TKL_Ser/Thr_kinase"/>
</dbReference>
<dbReference type="Gene3D" id="1.20.930.20">
    <property type="entry name" value="Adaptor protein Cbl, N-terminal domain"/>
    <property type="match status" value="1"/>
</dbReference>
<dbReference type="InterPro" id="IPR006597">
    <property type="entry name" value="Sel1-like"/>
</dbReference>
<dbReference type="InterPro" id="IPR000719">
    <property type="entry name" value="Prot_kinase_dom"/>
</dbReference>
<dbReference type="InterPro" id="IPR011990">
    <property type="entry name" value="TPR-like_helical_dom_sf"/>
</dbReference>